<evidence type="ECO:0000313" key="1">
    <source>
        <dbReference type="EMBL" id="CDZ96334.1"/>
    </source>
</evidence>
<name>A0A0F7SGD2_PHARH</name>
<sequence>MNQRLLTELSSHFPDPSDPSAKFDLGSDQLNVERKTEVREFFRGGMKGVQEIWDDHSRKIDLEIRKNATFEKITKEFWGRYASTEARFGVDLTGATLRLNLSIEKISKIGWTNPTFLSTKRTVIAQAIA</sequence>
<proteinExistence type="predicted"/>
<dbReference type="AlphaFoldDB" id="A0A0F7SGD2"/>
<protein>
    <submittedName>
        <fullName evidence="1">Uncharacterized protein</fullName>
    </submittedName>
</protein>
<feature type="non-terminal residue" evidence="1">
    <location>
        <position position="129"/>
    </location>
</feature>
<organism evidence="1">
    <name type="scientific">Phaffia rhodozyma</name>
    <name type="common">Yeast</name>
    <name type="synonym">Xanthophyllomyces dendrorhous</name>
    <dbReference type="NCBI Taxonomy" id="264483"/>
    <lineage>
        <taxon>Eukaryota</taxon>
        <taxon>Fungi</taxon>
        <taxon>Dikarya</taxon>
        <taxon>Basidiomycota</taxon>
        <taxon>Agaricomycotina</taxon>
        <taxon>Tremellomycetes</taxon>
        <taxon>Cystofilobasidiales</taxon>
        <taxon>Mrakiaceae</taxon>
        <taxon>Phaffia</taxon>
    </lineage>
</organism>
<reference evidence="1" key="1">
    <citation type="submission" date="2014-08" db="EMBL/GenBank/DDBJ databases">
        <authorList>
            <person name="Sharma Rahul"/>
            <person name="Thines Marco"/>
        </authorList>
    </citation>
    <scope>NUCLEOTIDE SEQUENCE</scope>
</reference>
<dbReference type="EMBL" id="LN483137">
    <property type="protein sequence ID" value="CDZ96334.1"/>
    <property type="molecule type" value="Genomic_DNA"/>
</dbReference>
<accession>A0A0F7SGD2</accession>